<reference evidence="4" key="3">
    <citation type="journal article" date="2024" name="Int. J. Antimicrob. Agents">
        <title>Identification of a novel Providencia species showing multi-drug-resistant in three patients with hospital-acquired infection.</title>
        <authorList>
            <person name="Yang W."/>
            <person name="Chen J."/>
            <person name="Yang F."/>
            <person name="Ji P."/>
            <person name="Shen S."/>
            <person name="Yin D."/>
            <person name="Hu F."/>
        </authorList>
    </citation>
    <scope>NUCLEOTIDE SEQUENCE</scope>
    <source>
        <strain evidence="4">CRE-138-0111</strain>
    </source>
</reference>
<keyword evidence="2" id="KW-0732">Signal</keyword>
<comment type="caution">
    <text evidence="3">The sequence shown here is derived from an EMBL/GenBank/DDBJ whole genome shotgun (WGS) entry which is preliminary data.</text>
</comment>
<dbReference type="Proteomes" id="UP001176478">
    <property type="component" value="Unassembled WGS sequence"/>
</dbReference>
<organism evidence="3 5">
    <name type="scientific">Providencia huashanensis</name>
    <dbReference type="NCBI Taxonomy" id="3037798"/>
    <lineage>
        <taxon>Bacteria</taxon>
        <taxon>Pseudomonadati</taxon>
        <taxon>Pseudomonadota</taxon>
        <taxon>Gammaproteobacteria</taxon>
        <taxon>Enterobacterales</taxon>
        <taxon>Morganellaceae</taxon>
        <taxon>Providencia</taxon>
    </lineage>
</organism>
<keyword evidence="1" id="KW-0812">Transmembrane</keyword>
<accession>A0AA42K3F3</accession>
<sequence>MRQIKSKRLGGLFAVFLLSSLFSSYLNAGTPKENTPYSFYQGMEIDIPDTSEPFYWLEVPTSAYINSAYPNTLQDVRVFNGTGDEIPSVLFYDAEKSISSNKVSFAPQRLVTQLDNVNSREDIRREKQHLLVETVPGKVDRIELPNIQLKDNAAYHAYLLTRDQSQAQNTPVQKLTLEWAKTEEEWQGKVFVFASDDKEKWLNIATNQPIMNLKLNSETIASNNIELLNGNSKALSAPYLMAVIVSAPDVTLPELVKVKALSNTLNSTRRQEIFNFEMTNDGVSKDHIIYQLPTTQPLGELQIHLQQSNRVIPLKVEYSSDKGDVWKPLANLVAYNQTIDGELVSNPSINLYGEMVNKVRVSALKGSWEDQPPRLIGKRDGYNLIVNLQGAAPYLLVWGNKQAEFDKLTYNQLVGQAYSVDELMSHYPQLYPNNEVIELGGAERLTVAKQVDDTSNWITVSLWVLLFLGILALLYFCWYLLKEVNSTNKTNNDEL</sequence>
<evidence type="ECO:0000313" key="6">
    <source>
        <dbReference type="Proteomes" id="UP001176478"/>
    </source>
</evidence>
<dbReference type="EMBL" id="JAUQTG010000001">
    <property type="protein sequence ID" value="MDO7854894.1"/>
    <property type="molecule type" value="Genomic_DNA"/>
</dbReference>
<keyword evidence="1" id="KW-1133">Transmembrane helix</keyword>
<dbReference type="AlphaFoldDB" id="A0AA42K3F3"/>
<protein>
    <submittedName>
        <fullName evidence="3">DUF3999 family protein</fullName>
    </submittedName>
</protein>
<name>A0AA42K3F3_9GAMM</name>
<feature type="signal peptide" evidence="2">
    <location>
        <begin position="1"/>
        <end position="28"/>
    </location>
</feature>
<evidence type="ECO:0000256" key="2">
    <source>
        <dbReference type="SAM" id="SignalP"/>
    </source>
</evidence>
<keyword evidence="6" id="KW-1185">Reference proteome</keyword>
<reference evidence="3" key="1">
    <citation type="submission" date="2023-03" db="EMBL/GenBank/DDBJ databases">
        <title>a new species belonging to Providencia genus.</title>
        <authorList>
            <person name="Yang W."/>
            <person name="Hu F."/>
            <person name="Shen S."/>
            <person name="Ding L."/>
            <person name="Yin D."/>
        </authorList>
    </citation>
    <scope>NUCLEOTIDE SEQUENCE</scope>
    <source>
        <strain evidence="3">CRE-3FA-0001</strain>
    </source>
</reference>
<evidence type="ECO:0000313" key="5">
    <source>
        <dbReference type="Proteomes" id="UP001156701"/>
    </source>
</evidence>
<evidence type="ECO:0000313" key="3">
    <source>
        <dbReference type="EMBL" id="MDG4698762.1"/>
    </source>
</evidence>
<proteinExistence type="predicted"/>
<gene>
    <name evidence="3" type="ORF">P7V44_21270</name>
    <name evidence="4" type="ORF">Q5E86_00565</name>
</gene>
<evidence type="ECO:0000313" key="4">
    <source>
        <dbReference type="EMBL" id="MDO7854894.1"/>
    </source>
</evidence>
<dbReference type="Proteomes" id="UP001156701">
    <property type="component" value="Unassembled WGS sequence"/>
</dbReference>
<dbReference type="InterPro" id="IPR025060">
    <property type="entry name" value="DUF3999"/>
</dbReference>
<dbReference type="Pfam" id="PF13163">
    <property type="entry name" value="DUF3999"/>
    <property type="match status" value="1"/>
</dbReference>
<feature type="chain" id="PRO_5041290464" evidence="2">
    <location>
        <begin position="29"/>
        <end position="495"/>
    </location>
</feature>
<keyword evidence="1" id="KW-0472">Membrane</keyword>
<dbReference type="RefSeq" id="WP_166686882.1">
    <property type="nucleotide sequence ID" value="NZ_JARRYG010000035.1"/>
</dbReference>
<reference evidence="4" key="2">
    <citation type="submission" date="2023-07" db="EMBL/GenBank/DDBJ databases">
        <authorList>
            <person name="Yang W."/>
            <person name="Chen J."/>
            <person name="Ji P."/>
            <person name="Hu F."/>
        </authorList>
    </citation>
    <scope>NUCLEOTIDE SEQUENCE</scope>
    <source>
        <strain evidence="4">CRE-138-0111</strain>
    </source>
</reference>
<dbReference type="EMBL" id="JARRYG010000035">
    <property type="protein sequence ID" value="MDG4698762.1"/>
    <property type="molecule type" value="Genomic_DNA"/>
</dbReference>
<feature type="transmembrane region" description="Helical" evidence="1">
    <location>
        <begin position="457"/>
        <end position="481"/>
    </location>
</feature>
<evidence type="ECO:0000256" key="1">
    <source>
        <dbReference type="SAM" id="Phobius"/>
    </source>
</evidence>